<organism evidence="1 2">
    <name type="scientific">Sesamum alatum</name>
    <dbReference type="NCBI Taxonomy" id="300844"/>
    <lineage>
        <taxon>Eukaryota</taxon>
        <taxon>Viridiplantae</taxon>
        <taxon>Streptophyta</taxon>
        <taxon>Embryophyta</taxon>
        <taxon>Tracheophyta</taxon>
        <taxon>Spermatophyta</taxon>
        <taxon>Magnoliopsida</taxon>
        <taxon>eudicotyledons</taxon>
        <taxon>Gunneridae</taxon>
        <taxon>Pentapetalae</taxon>
        <taxon>asterids</taxon>
        <taxon>lamiids</taxon>
        <taxon>Lamiales</taxon>
        <taxon>Pedaliaceae</taxon>
        <taxon>Sesamum</taxon>
    </lineage>
</organism>
<keyword evidence="2" id="KW-1185">Reference proteome</keyword>
<dbReference type="GO" id="GO:0006355">
    <property type="term" value="P:regulation of DNA-templated transcription"/>
    <property type="evidence" value="ECO:0007669"/>
    <property type="project" value="InterPro"/>
</dbReference>
<dbReference type="GO" id="GO:0003677">
    <property type="term" value="F:DNA binding"/>
    <property type="evidence" value="ECO:0007669"/>
    <property type="project" value="InterPro"/>
</dbReference>
<reference evidence="1" key="2">
    <citation type="journal article" date="2024" name="Plant">
        <title>Genomic evolution and insights into agronomic trait innovations of Sesamum species.</title>
        <authorList>
            <person name="Miao H."/>
            <person name="Wang L."/>
            <person name="Qu L."/>
            <person name="Liu H."/>
            <person name="Sun Y."/>
            <person name="Le M."/>
            <person name="Wang Q."/>
            <person name="Wei S."/>
            <person name="Zheng Y."/>
            <person name="Lin W."/>
            <person name="Duan Y."/>
            <person name="Cao H."/>
            <person name="Xiong S."/>
            <person name="Wang X."/>
            <person name="Wei L."/>
            <person name="Li C."/>
            <person name="Ma Q."/>
            <person name="Ju M."/>
            <person name="Zhao R."/>
            <person name="Li G."/>
            <person name="Mu C."/>
            <person name="Tian Q."/>
            <person name="Mei H."/>
            <person name="Zhang T."/>
            <person name="Gao T."/>
            <person name="Zhang H."/>
        </authorList>
    </citation>
    <scope>NUCLEOTIDE SEQUENCE</scope>
    <source>
        <strain evidence="1">3651</strain>
    </source>
</reference>
<sequence length="454" mass="50905">MGVPTSSATSTTARRLKREDFWRTKHDSAFSQWKILIGASDWEDHSMGKEGVEKYRTQNLPNWISCPGVYELGIATSRPRFGREARKLESSSVVPVYLGQADNLRTRLQQYGRDGAHLENGCSSDKLRNFQGVSSNKESGLFTDIFSRGLPIVYRCAPMKSKKDAEITEKQLLDKFDYAWNKGSNAARRHDDICRKLDSLAKASQFSYLAKKLLSFNQKKVGIKIRTCEPCVSKDGSNVRNMDNNVTISRIFGIRRLQPTKPPYGSGDNCTDICGVAIGHGSVCTTPPVKGRKRCAIHKGMRVNGHISKLNTEGKVPSIAAYMGSGIIPDTLSADLQDPRLTHSRETPHNEIFAPICGFILDDGSPCKMKPLRGNKRCLEHKGRRIRVLSADPQDPRLTHSRDTPHDEIFAPICGFILDDGSPCKMKPLRRNKRCLEHKGRRIRMCQAKFVTEE</sequence>
<accession>A0AAE1XQ96</accession>
<name>A0AAE1XQ96_9LAMI</name>
<dbReference type="Proteomes" id="UP001293254">
    <property type="component" value="Unassembled WGS sequence"/>
</dbReference>
<evidence type="ECO:0000313" key="1">
    <source>
        <dbReference type="EMBL" id="KAK4415649.1"/>
    </source>
</evidence>
<gene>
    <name evidence="1" type="ORF">Salat_2672300</name>
</gene>
<evidence type="ECO:0000313" key="2">
    <source>
        <dbReference type="Proteomes" id="UP001293254"/>
    </source>
</evidence>
<reference evidence="1" key="1">
    <citation type="submission" date="2020-06" db="EMBL/GenBank/DDBJ databases">
        <authorList>
            <person name="Li T."/>
            <person name="Hu X."/>
            <person name="Zhang T."/>
            <person name="Song X."/>
            <person name="Zhang H."/>
            <person name="Dai N."/>
            <person name="Sheng W."/>
            <person name="Hou X."/>
            <person name="Wei L."/>
        </authorList>
    </citation>
    <scope>NUCLEOTIDE SEQUENCE</scope>
    <source>
        <strain evidence="1">3651</strain>
        <tissue evidence="1">Leaf</tissue>
    </source>
</reference>
<protein>
    <submittedName>
        <fullName evidence="1">Protein EFFECTOR OF TRANSCRIPTION 2</fullName>
    </submittedName>
</protein>
<dbReference type="AlphaFoldDB" id="A0AAE1XQ96"/>
<dbReference type="InterPro" id="IPR038909">
    <property type="entry name" value="Effector_transcript"/>
</dbReference>
<dbReference type="PANTHER" id="PTHR35133:SF1">
    <property type="entry name" value="PROTEIN EFFECTOR OF TRANSCRIPTION 2-RELATED"/>
    <property type="match status" value="1"/>
</dbReference>
<dbReference type="Pfam" id="PF19239">
    <property type="entry name" value="GIY_YIG_domain"/>
    <property type="match status" value="1"/>
</dbReference>
<dbReference type="EMBL" id="JACGWO010000011">
    <property type="protein sequence ID" value="KAK4415649.1"/>
    <property type="molecule type" value="Genomic_DNA"/>
</dbReference>
<proteinExistence type="predicted"/>
<comment type="caution">
    <text evidence="1">The sequence shown here is derived from an EMBL/GenBank/DDBJ whole genome shotgun (WGS) entry which is preliminary data.</text>
</comment>
<dbReference type="PANTHER" id="PTHR35133">
    <property type="entry name" value="PROTEIN EFFECTOR OF TRANSCRIPTION 2-RELATED"/>
    <property type="match status" value="1"/>
</dbReference>